<reference evidence="1" key="1">
    <citation type="submission" date="2020-05" db="EMBL/GenBank/DDBJ databases">
        <authorList>
            <person name="Chiriac C."/>
            <person name="Salcher M."/>
            <person name="Ghai R."/>
            <person name="Kavagutti S V."/>
        </authorList>
    </citation>
    <scope>NUCLEOTIDE SEQUENCE</scope>
</reference>
<accession>A0A6J6NNG9</accession>
<name>A0A6J6NNG9_9ZZZZ</name>
<dbReference type="InterPro" id="IPR011990">
    <property type="entry name" value="TPR-like_helical_dom_sf"/>
</dbReference>
<gene>
    <name evidence="1" type="ORF">UFOPK2399_00326</name>
</gene>
<evidence type="ECO:0000313" key="1">
    <source>
        <dbReference type="EMBL" id="CAB4686318.1"/>
    </source>
</evidence>
<dbReference type="AlphaFoldDB" id="A0A6J6NNG9"/>
<organism evidence="1">
    <name type="scientific">freshwater metagenome</name>
    <dbReference type="NCBI Taxonomy" id="449393"/>
    <lineage>
        <taxon>unclassified sequences</taxon>
        <taxon>metagenomes</taxon>
        <taxon>ecological metagenomes</taxon>
    </lineage>
</organism>
<dbReference type="Pfam" id="PF13424">
    <property type="entry name" value="TPR_12"/>
    <property type="match status" value="1"/>
</dbReference>
<dbReference type="SUPFAM" id="SSF48452">
    <property type="entry name" value="TPR-like"/>
    <property type="match status" value="1"/>
</dbReference>
<sequence>MSSLAQVHLRNGAVELAEQEARQALALLGAREDRLDEIGNAGLVLGRALLEQGRLDEADRAFADAESALEQLSSGSHKAAVWIAQGDVAARRGDQTKAAELFRRAAETLQDFRF</sequence>
<dbReference type="EMBL" id="CAEZXP010000001">
    <property type="protein sequence ID" value="CAB4686318.1"/>
    <property type="molecule type" value="Genomic_DNA"/>
</dbReference>
<proteinExistence type="predicted"/>
<dbReference type="Gene3D" id="1.25.40.10">
    <property type="entry name" value="Tetratricopeptide repeat domain"/>
    <property type="match status" value="1"/>
</dbReference>
<protein>
    <submittedName>
        <fullName evidence="1">Unannotated protein</fullName>
    </submittedName>
</protein>